<protein>
    <submittedName>
        <fullName evidence="1">Uncharacterized protein</fullName>
    </submittedName>
</protein>
<dbReference type="Proteomes" id="UP000004750">
    <property type="component" value="Unassembled WGS sequence"/>
</dbReference>
<comment type="caution">
    <text evidence="1">The sequence shown here is derived from an EMBL/GenBank/DDBJ whole genome shotgun (WGS) entry which is preliminary data.</text>
</comment>
<dbReference type="STRING" id="797473.HMPREF9080_01223"/>
<dbReference type="EMBL" id="AGCM01000068">
    <property type="protein sequence ID" value="EHM54512.1"/>
    <property type="molecule type" value="Genomic_DNA"/>
</dbReference>
<reference evidence="1 2" key="1">
    <citation type="submission" date="2011-08" db="EMBL/GenBank/DDBJ databases">
        <authorList>
            <person name="Weinstock G."/>
            <person name="Sodergren E."/>
            <person name="Clifton S."/>
            <person name="Fulton L."/>
            <person name="Fulton B."/>
            <person name="Courtney L."/>
            <person name="Fronick C."/>
            <person name="Harrison M."/>
            <person name="Strong C."/>
            <person name="Farmer C."/>
            <person name="Delahaunty K."/>
            <person name="Markovic C."/>
            <person name="Hall O."/>
            <person name="Minx P."/>
            <person name="Tomlinson C."/>
            <person name="Mitreva M."/>
            <person name="Hou S."/>
            <person name="Chen J."/>
            <person name="Wollam A."/>
            <person name="Pepin K.H."/>
            <person name="Johnson M."/>
            <person name="Bhonagiri V."/>
            <person name="Zhang X."/>
            <person name="Suruliraj S."/>
            <person name="Warren W."/>
            <person name="Chinwalla A."/>
            <person name="Mardis E.R."/>
            <person name="Wilson R.K."/>
        </authorList>
    </citation>
    <scope>NUCLEOTIDE SEQUENCE [LARGE SCALE GENOMIC DNA]</scope>
    <source>
        <strain evidence="1 2">F0432</strain>
    </source>
</reference>
<accession>G9ZEP3</accession>
<evidence type="ECO:0000313" key="2">
    <source>
        <dbReference type="Proteomes" id="UP000004750"/>
    </source>
</evidence>
<sequence>MLLLHARCSFTHKLCTMPAATRPGNFATGKNVGRTECLAYPYVFSGVFIFTHHSRAARKSWAALKISPLSAGYTQSYPQYSRLWIAAPGGVRCRFLSES</sequence>
<dbReference type="HOGENOM" id="CLU_2315142_0_0_6"/>
<gene>
    <name evidence="1" type="ORF">HMPREF9080_01223</name>
</gene>
<dbReference type="AlphaFoldDB" id="G9ZEP3"/>
<evidence type="ECO:0000313" key="1">
    <source>
        <dbReference type="EMBL" id="EHM54512.1"/>
    </source>
</evidence>
<proteinExistence type="predicted"/>
<name>G9ZEP3_9GAMM</name>
<organism evidence="1 2">
    <name type="scientific">Cardiobacterium valvarum F0432</name>
    <dbReference type="NCBI Taxonomy" id="797473"/>
    <lineage>
        <taxon>Bacteria</taxon>
        <taxon>Pseudomonadati</taxon>
        <taxon>Pseudomonadota</taxon>
        <taxon>Gammaproteobacteria</taxon>
        <taxon>Cardiobacteriales</taxon>
        <taxon>Cardiobacteriaceae</taxon>
        <taxon>Cardiobacterium</taxon>
    </lineage>
</organism>